<dbReference type="PROSITE" id="PS51831">
    <property type="entry name" value="HD"/>
    <property type="match status" value="1"/>
</dbReference>
<reference evidence="3" key="2">
    <citation type="submission" date="2021-04" db="EMBL/GenBank/DDBJ databases">
        <authorList>
            <person name="Gilroy R."/>
        </authorList>
    </citation>
    <scope>NUCLEOTIDE SEQUENCE</scope>
    <source>
        <strain evidence="3">G3-2149</strain>
    </source>
</reference>
<organism evidence="3 4">
    <name type="scientific">Candidatus Paraprevotella stercoravium</name>
    <dbReference type="NCBI Taxonomy" id="2838725"/>
    <lineage>
        <taxon>Bacteria</taxon>
        <taxon>Pseudomonadati</taxon>
        <taxon>Bacteroidota</taxon>
        <taxon>Bacteroidia</taxon>
        <taxon>Bacteroidales</taxon>
        <taxon>Prevotellaceae</taxon>
        <taxon>Paraprevotella</taxon>
    </lineage>
</organism>
<accession>A0A9E2L8J8</accession>
<dbReference type="Pfam" id="PF01966">
    <property type="entry name" value="HD"/>
    <property type="match status" value="1"/>
</dbReference>
<feature type="transmembrane region" description="Helical" evidence="1">
    <location>
        <begin position="15"/>
        <end position="33"/>
    </location>
</feature>
<feature type="transmembrane region" description="Helical" evidence="1">
    <location>
        <begin position="264"/>
        <end position="287"/>
    </location>
</feature>
<dbReference type="Proteomes" id="UP000823865">
    <property type="component" value="Unassembled WGS sequence"/>
</dbReference>
<dbReference type="EMBL" id="JAHLFU010000164">
    <property type="protein sequence ID" value="MBU3853678.1"/>
    <property type="molecule type" value="Genomic_DNA"/>
</dbReference>
<dbReference type="AlphaFoldDB" id="A0A9E2L8J8"/>
<feature type="transmembrane region" description="Helical" evidence="1">
    <location>
        <begin position="389"/>
        <end position="408"/>
    </location>
</feature>
<dbReference type="Gene3D" id="1.10.3210.10">
    <property type="entry name" value="Hypothetical protein af1432"/>
    <property type="match status" value="1"/>
</dbReference>
<dbReference type="InterPro" id="IPR006675">
    <property type="entry name" value="HDIG_dom"/>
</dbReference>
<evidence type="ECO:0000313" key="3">
    <source>
        <dbReference type="EMBL" id="MBU3853678.1"/>
    </source>
</evidence>
<dbReference type="InterPro" id="IPR003607">
    <property type="entry name" value="HD/PDEase_dom"/>
</dbReference>
<evidence type="ECO:0000313" key="4">
    <source>
        <dbReference type="Proteomes" id="UP000823865"/>
    </source>
</evidence>
<feature type="domain" description="HD" evidence="2">
    <location>
        <begin position="477"/>
        <end position="620"/>
    </location>
</feature>
<keyword evidence="1" id="KW-1133">Transmembrane helix</keyword>
<evidence type="ECO:0000259" key="2">
    <source>
        <dbReference type="PROSITE" id="PS51831"/>
    </source>
</evidence>
<gene>
    <name evidence="3" type="ORF">H9789_07670</name>
</gene>
<dbReference type="SMART" id="SM00471">
    <property type="entry name" value="HDc"/>
    <property type="match status" value="1"/>
</dbReference>
<feature type="transmembrane region" description="Helical" evidence="1">
    <location>
        <begin position="344"/>
        <end position="360"/>
    </location>
</feature>
<dbReference type="Pfam" id="PF07698">
    <property type="entry name" value="7TM-7TMR_HD"/>
    <property type="match status" value="1"/>
</dbReference>
<comment type="caution">
    <text evidence="3">The sequence shown here is derived from an EMBL/GenBank/DDBJ whole genome shotgun (WGS) entry which is preliminary data.</text>
</comment>
<dbReference type="InterPro" id="IPR011624">
    <property type="entry name" value="Metal-dep_PHydrolase_7TM_extra"/>
</dbReference>
<dbReference type="NCBIfam" id="TIGR00277">
    <property type="entry name" value="HDIG"/>
    <property type="match status" value="1"/>
</dbReference>
<feature type="transmembrane region" description="Helical" evidence="1">
    <location>
        <begin position="299"/>
        <end position="316"/>
    </location>
</feature>
<dbReference type="SUPFAM" id="SSF109604">
    <property type="entry name" value="HD-domain/PDEase-like"/>
    <property type="match status" value="1"/>
</dbReference>
<name>A0A9E2L8J8_9BACT</name>
<evidence type="ECO:0000256" key="1">
    <source>
        <dbReference type="SAM" id="Phobius"/>
    </source>
</evidence>
<dbReference type="CDD" id="cd00077">
    <property type="entry name" value="HDc"/>
    <property type="match status" value="1"/>
</dbReference>
<dbReference type="InterPro" id="IPR011621">
    <property type="entry name" value="Metal-dep_PHydrolase_7TM_intra"/>
</dbReference>
<dbReference type="PANTHER" id="PTHR36442">
    <property type="entry name" value="CYCLIC-DI-AMP PHOSPHODIESTERASE PGPH"/>
    <property type="match status" value="1"/>
</dbReference>
<keyword evidence="1" id="KW-0812">Transmembrane</keyword>
<dbReference type="InterPro" id="IPR052722">
    <property type="entry name" value="PgpH_phosphodiesterase"/>
</dbReference>
<feature type="transmembrane region" description="Helical" evidence="1">
    <location>
        <begin position="423"/>
        <end position="444"/>
    </location>
</feature>
<sequence>MNKFNEKKNLNARDIFYRICVGIAAILLVVYFMPREGRSAYQFDLGRPWRYSQLIATFDFPIYKSDNVIQKEQDSVMKLFEPYFEINQSVKEEQIARFRKDFTQMEKNGIPYYYKGYIEQKLHILYEKGIVQPDDYNRLTEDSINAIRIFTANQSVIRPIKEIYSHKSAYKFFFETDDTTRYDRLKLQKCNLDRYIVSNLLFDQKKSEEQKKDLLNSISYASGMVMSGQKIIDRGDIVTQNTYNILASYLKESQQRIDSSKQDAYLLFGQILCVTMIFSCMMLYFSLFRKDYLEKGKSVLLLLTLVVIFPILSSVLVTQNLFSVYLIPFTMAPIFIRVFMDSRTAFVMHAIIILLCAVSLKYPYEFVATQLVAGMVAIYSLRELSQRSQLLRTALIVTVTSLAFYFSLDMMHEKDLNNLEYNIYIYLIINGVLLLFAYPLMFLIEKLFGFTSNVTLVELSNINNELMRRMSEVAPGTFQHSMQVANLATEVANKINAKGQLVRTGAMYHDIGKIKNPAYFTENQNGVNPHDQLSLIESARIIINHIPDGMKLADKYNLPEVIKGFIATHHGKGKTKYFYISYKNKYPDEEIDETLFTYPGPNPQTKEQAILMMADAVEASSRSLKDYTEESISNLVDAIIDAQIMDGAFTNCPITFQDITTAKEVFKEKLKTIYHTRISYPELNKKEDSNEKGNKEATH</sequence>
<dbReference type="InterPro" id="IPR006674">
    <property type="entry name" value="HD_domain"/>
</dbReference>
<protein>
    <submittedName>
        <fullName evidence="3">HDIG domain-containing protein</fullName>
    </submittedName>
</protein>
<dbReference type="PANTHER" id="PTHR36442:SF1">
    <property type="entry name" value="CYCLIC-DI-AMP PHOSPHODIESTERASE PGPH"/>
    <property type="match status" value="1"/>
</dbReference>
<dbReference type="Pfam" id="PF07697">
    <property type="entry name" value="7TMR-HDED"/>
    <property type="match status" value="1"/>
</dbReference>
<reference evidence="3" key="1">
    <citation type="journal article" date="2021" name="PeerJ">
        <title>Extensive microbial diversity within the chicken gut microbiome revealed by metagenomics and culture.</title>
        <authorList>
            <person name="Gilroy R."/>
            <person name="Ravi A."/>
            <person name="Getino M."/>
            <person name="Pursley I."/>
            <person name="Horton D.L."/>
            <person name="Alikhan N.F."/>
            <person name="Baker D."/>
            <person name="Gharbi K."/>
            <person name="Hall N."/>
            <person name="Watson M."/>
            <person name="Adriaenssens E.M."/>
            <person name="Foster-Nyarko E."/>
            <person name="Jarju S."/>
            <person name="Secka A."/>
            <person name="Antonio M."/>
            <person name="Oren A."/>
            <person name="Chaudhuri R.R."/>
            <person name="La Ragione R."/>
            <person name="Hildebrand F."/>
            <person name="Pallen M.J."/>
        </authorList>
    </citation>
    <scope>NUCLEOTIDE SEQUENCE</scope>
    <source>
        <strain evidence="3">G3-2149</strain>
    </source>
</reference>
<keyword evidence="1" id="KW-0472">Membrane</keyword>
<proteinExistence type="predicted"/>